<gene>
    <name evidence="1" type="ORF">HD599_002660</name>
</gene>
<protein>
    <recommendedName>
        <fullName evidence="3">DUF3562 domain-containing protein</fullName>
    </recommendedName>
</protein>
<sequence length="68" mass="7463">MTTDVSDEDIIQQVTGRLVEKNPTVAQPEIEALVREEFAGLAGRPVHDYLSVLTERAVKKRIKKGSAG</sequence>
<dbReference type="NCBIfam" id="NF046112">
    <property type="entry name" value="MSMEG_6209_Nter"/>
    <property type="match status" value="1"/>
</dbReference>
<keyword evidence="2" id="KW-1185">Reference proteome</keyword>
<evidence type="ECO:0000313" key="2">
    <source>
        <dbReference type="Proteomes" id="UP000536685"/>
    </source>
</evidence>
<dbReference type="Gene3D" id="1.10.8.1060">
    <property type="entry name" value="Corynebacterium glutamicum thioredoxin-dependent arsenate reductase, N-terminal domain"/>
    <property type="match status" value="1"/>
</dbReference>
<organism evidence="1 2">
    <name type="scientific">Conyzicola lurida</name>
    <dbReference type="NCBI Taxonomy" id="1172621"/>
    <lineage>
        <taxon>Bacteria</taxon>
        <taxon>Bacillati</taxon>
        <taxon>Actinomycetota</taxon>
        <taxon>Actinomycetes</taxon>
        <taxon>Micrococcales</taxon>
        <taxon>Microbacteriaceae</taxon>
        <taxon>Conyzicola</taxon>
    </lineage>
</organism>
<proteinExistence type="predicted"/>
<name>A0A841AMA9_9MICO</name>
<dbReference type="RefSeq" id="WP_184238385.1">
    <property type="nucleotide sequence ID" value="NZ_JACHMJ010000001.1"/>
</dbReference>
<accession>A0A841AMA9</accession>
<comment type="caution">
    <text evidence="1">The sequence shown here is derived from an EMBL/GenBank/DDBJ whole genome shotgun (WGS) entry which is preliminary data.</text>
</comment>
<evidence type="ECO:0000313" key="1">
    <source>
        <dbReference type="EMBL" id="MBB5844337.1"/>
    </source>
</evidence>
<evidence type="ECO:0008006" key="3">
    <source>
        <dbReference type="Google" id="ProtNLM"/>
    </source>
</evidence>
<dbReference type="Proteomes" id="UP000536685">
    <property type="component" value="Unassembled WGS sequence"/>
</dbReference>
<reference evidence="1 2" key="1">
    <citation type="submission" date="2020-08" db="EMBL/GenBank/DDBJ databases">
        <title>Sequencing the genomes of 1000 actinobacteria strains.</title>
        <authorList>
            <person name="Klenk H.-P."/>
        </authorList>
    </citation>
    <scope>NUCLEOTIDE SEQUENCE [LARGE SCALE GENOMIC DNA]</scope>
    <source>
        <strain evidence="1 2">DSM 105784</strain>
    </source>
</reference>
<dbReference type="AlphaFoldDB" id="A0A841AMA9"/>
<dbReference type="EMBL" id="JACHMJ010000001">
    <property type="protein sequence ID" value="MBB5844337.1"/>
    <property type="molecule type" value="Genomic_DNA"/>
</dbReference>